<sequence>MTGQQTARPTAVDYPFGPAIELGLDAAYARVRATQPLQSVRMPYGEDAWLLTRHDDARAVLADPRFSRAMACERGEAMPRVEAESRLPPTALLLTDPPDHTRLRELVPRSLTARRVEESRPRIREIAEGFTLAMADSGPLADVVEHLGFPLPVAVICDALGVPPEDHRLFHRWGRAFMAVSAFPPAYVQAAMKELRTYLGGLIAQRRAEPREDLLSGIVAAADADPCVSEWALVNLASALLVAGHETTVSQISNFVYTLLNTPGAWRRLHADPGLVPCAVEELLRFIPLTTHADSVLYAREDVDLSGGRVRAGEPVLVSMAAANRDPAVFPSPDHLDLERNPNPHLGLGHGIHHCLGASLARLELQEALYALTKHFPDLELALPLEDLAWTQGYITRGLTTLPVRW</sequence>
<comment type="similarity">
    <text evidence="1">Belongs to the cytochrome P450 family.</text>
</comment>
<dbReference type="RefSeq" id="WP_267944718.1">
    <property type="nucleotide sequence ID" value="NZ_CP113264.1"/>
</dbReference>
<proteinExistence type="inferred from homology"/>
<dbReference type="PANTHER" id="PTHR46696:SF1">
    <property type="entry name" value="CYTOCHROME P450 YJIB-RELATED"/>
    <property type="match status" value="1"/>
</dbReference>
<dbReference type="InterPro" id="IPR036396">
    <property type="entry name" value="Cyt_P450_sf"/>
</dbReference>
<protein>
    <submittedName>
        <fullName evidence="2">Cytochrome P450</fullName>
    </submittedName>
</protein>
<dbReference type="Pfam" id="PF00067">
    <property type="entry name" value="p450"/>
    <property type="match status" value="1"/>
</dbReference>
<dbReference type="EMBL" id="CP113264">
    <property type="protein sequence ID" value="WAE70915.1"/>
    <property type="molecule type" value="Genomic_DNA"/>
</dbReference>
<evidence type="ECO:0000313" key="2">
    <source>
        <dbReference type="EMBL" id="WAE70915.1"/>
    </source>
</evidence>
<dbReference type="PRINTS" id="PR00385">
    <property type="entry name" value="P450"/>
</dbReference>
<name>A0ABY6YFB0_9ACTN</name>
<evidence type="ECO:0000256" key="1">
    <source>
        <dbReference type="ARBA" id="ARBA00010617"/>
    </source>
</evidence>
<dbReference type="PRINTS" id="PR00359">
    <property type="entry name" value="BP450"/>
</dbReference>
<dbReference type="Gene3D" id="1.10.630.10">
    <property type="entry name" value="Cytochrome P450"/>
    <property type="match status" value="1"/>
</dbReference>
<reference evidence="2 3" key="1">
    <citation type="journal article" date="2013" name="Int. J. Syst. Evol. Microbiol.">
        <title>Description of Streptomonospora sediminis sp. nov. and Streptomonospora nanhaiensis sp. nov., and reclassification of Nocardiopsis arabia Hozzein &amp; Goodfellow 2008 as Streptomonospora arabica comb. nov. and emended description of the genus Streptomonospora.</title>
        <authorList>
            <person name="Zhang D.F."/>
            <person name="Pan H.Q."/>
            <person name="He J."/>
            <person name="Zhang X.M."/>
            <person name="Zhang Y.G."/>
            <person name="Klenk H.P."/>
            <person name="Hu J.C."/>
            <person name="Li W.J."/>
        </authorList>
    </citation>
    <scope>NUCLEOTIDE SEQUENCE [LARGE SCALE GENOMIC DNA]</scope>
    <source>
        <strain evidence="2 3">12A09</strain>
    </source>
</reference>
<accession>A0ABY6YFB0</accession>
<dbReference type="SUPFAM" id="SSF48264">
    <property type="entry name" value="Cytochrome P450"/>
    <property type="match status" value="1"/>
</dbReference>
<dbReference type="PANTHER" id="PTHR46696">
    <property type="entry name" value="P450, PUTATIVE (EUROFUNG)-RELATED"/>
    <property type="match status" value="1"/>
</dbReference>
<dbReference type="InterPro" id="IPR002397">
    <property type="entry name" value="Cyt_P450_B"/>
</dbReference>
<dbReference type="Proteomes" id="UP001156498">
    <property type="component" value="Chromosome"/>
</dbReference>
<organism evidence="2 3">
    <name type="scientific">Streptomonospora nanhaiensis</name>
    <dbReference type="NCBI Taxonomy" id="1323731"/>
    <lineage>
        <taxon>Bacteria</taxon>
        <taxon>Bacillati</taxon>
        <taxon>Actinomycetota</taxon>
        <taxon>Actinomycetes</taxon>
        <taxon>Streptosporangiales</taxon>
        <taxon>Nocardiopsidaceae</taxon>
        <taxon>Streptomonospora</taxon>
    </lineage>
</organism>
<dbReference type="InterPro" id="IPR001128">
    <property type="entry name" value="Cyt_P450"/>
</dbReference>
<keyword evidence="3" id="KW-1185">Reference proteome</keyword>
<dbReference type="CDD" id="cd11031">
    <property type="entry name" value="Cyp158A-like"/>
    <property type="match status" value="1"/>
</dbReference>
<gene>
    <name evidence="2" type="ORF">OUQ99_16885</name>
</gene>
<evidence type="ECO:0000313" key="3">
    <source>
        <dbReference type="Proteomes" id="UP001156498"/>
    </source>
</evidence>